<dbReference type="Gene3D" id="3.30.700.10">
    <property type="entry name" value="Glycoprotein, Type 4 Pilin"/>
    <property type="match status" value="1"/>
</dbReference>
<evidence type="ECO:0000259" key="2">
    <source>
        <dbReference type="Pfam" id="PF08334"/>
    </source>
</evidence>
<dbReference type="EMBL" id="CP036433">
    <property type="protein sequence ID" value="QDU95051.1"/>
    <property type="molecule type" value="Genomic_DNA"/>
</dbReference>
<reference evidence="3 4" key="1">
    <citation type="submission" date="2019-02" db="EMBL/GenBank/DDBJ databases">
        <title>Deep-cultivation of Planctomycetes and their phenomic and genomic characterization uncovers novel biology.</title>
        <authorList>
            <person name="Wiegand S."/>
            <person name="Jogler M."/>
            <person name="Boedeker C."/>
            <person name="Pinto D."/>
            <person name="Vollmers J."/>
            <person name="Rivas-Marin E."/>
            <person name="Kohn T."/>
            <person name="Peeters S.H."/>
            <person name="Heuer A."/>
            <person name="Rast P."/>
            <person name="Oberbeckmann S."/>
            <person name="Bunk B."/>
            <person name="Jeske O."/>
            <person name="Meyerdierks A."/>
            <person name="Storesund J.E."/>
            <person name="Kallscheuer N."/>
            <person name="Luecker S."/>
            <person name="Lage O.M."/>
            <person name="Pohl T."/>
            <person name="Merkel B.J."/>
            <person name="Hornburger P."/>
            <person name="Mueller R.-W."/>
            <person name="Bruemmer F."/>
            <person name="Labrenz M."/>
            <person name="Spormann A.M."/>
            <person name="Op den Camp H."/>
            <person name="Overmann J."/>
            <person name="Amann R."/>
            <person name="Jetten M.S.M."/>
            <person name="Mascher T."/>
            <person name="Medema M.H."/>
            <person name="Devos D.P."/>
            <person name="Kaster A.-K."/>
            <person name="Ovreas L."/>
            <person name="Rohde M."/>
            <person name="Galperin M.Y."/>
            <person name="Jogler C."/>
        </authorList>
    </citation>
    <scope>NUCLEOTIDE SEQUENCE [LARGE SCALE GENOMIC DNA]</scope>
    <source>
        <strain evidence="3 4">Pla85_3_4</strain>
    </source>
</reference>
<dbReference type="SUPFAM" id="SSF54523">
    <property type="entry name" value="Pili subunits"/>
    <property type="match status" value="1"/>
</dbReference>
<dbReference type="RefSeq" id="WP_145053833.1">
    <property type="nucleotide sequence ID" value="NZ_CP036433.1"/>
</dbReference>
<evidence type="ECO:0000313" key="3">
    <source>
        <dbReference type="EMBL" id="QDU95051.1"/>
    </source>
</evidence>
<dbReference type="KEGG" id="lcre:Pla8534_28620"/>
<feature type="region of interest" description="Disordered" evidence="1">
    <location>
        <begin position="96"/>
        <end position="123"/>
    </location>
</feature>
<dbReference type="PROSITE" id="PS51257">
    <property type="entry name" value="PROKAR_LIPOPROTEIN"/>
    <property type="match status" value="1"/>
</dbReference>
<organism evidence="3 4">
    <name type="scientific">Lignipirellula cremea</name>
    <dbReference type="NCBI Taxonomy" id="2528010"/>
    <lineage>
        <taxon>Bacteria</taxon>
        <taxon>Pseudomonadati</taxon>
        <taxon>Planctomycetota</taxon>
        <taxon>Planctomycetia</taxon>
        <taxon>Pirellulales</taxon>
        <taxon>Pirellulaceae</taxon>
        <taxon>Lignipirellula</taxon>
    </lineage>
</organism>
<protein>
    <submittedName>
        <fullName evidence="3">Bacterial type II secretion system protein G</fullName>
    </submittedName>
</protein>
<keyword evidence="4" id="KW-1185">Reference proteome</keyword>
<dbReference type="AlphaFoldDB" id="A0A518DT84"/>
<proteinExistence type="predicted"/>
<dbReference type="InterPro" id="IPR013545">
    <property type="entry name" value="T2SS_protein-GspG_C"/>
</dbReference>
<dbReference type="OrthoDB" id="290837at2"/>
<gene>
    <name evidence="3" type="ORF">Pla8534_28620</name>
</gene>
<dbReference type="Proteomes" id="UP000317648">
    <property type="component" value="Chromosome"/>
</dbReference>
<sequence>MPSRPTWLALFPLGVVLLGASCQSLSLVDRIPHTATTQTRLQGTQHRLHQYWQQHGRVPLSPEDLPDEAGRDGSLVDGWGRPFYWNSDGISQVTVGSYGRDGKPGGENEDADSLIEYVGGRDP</sequence>
<name>A0A518DT84_9BACT</name>
<dbReference type="InterPro" id="IPR045584">
    <property type="entry name" value="Pilin-like"/>
</dbReference>
<evidence type="ECO:0000313" key="4">
    <source>
        <dbReference type="Proteomes" id="UP000317648"/>
    </source>
</evidence>
<feature type="domain" description="Type II secretion system protein GspG C-terminal" evidence="2">
    <location>
        <begin position="75"/>
        <end position="112"/>
    </location>
</feature>
<evidence type="ECO:0000256" key="1">
    <source>
        <dbReference type="SAM" id="MobiDB-lite"/>
    </source>
</evidence>
<dbReference type="Pfam" id="PF08334">
    <property type="entry name" value="T2SSG"/>
    <property type="match status" value="1"/>
</dbReference>
<accession>A0A518DT84</accession>